<dbReference type="SUPFAM" id="SSF54197">
    <property type="entry name" value="HIT-like"/>
    <property type="match status" value="1"/>
</dbReference>
<dbReference type="KEGG" id="vg:77931641"/>
<accession>A0A3G2KIR6</accession>
<feature type="domain" description="HIT" evidence="1">
    <location>
        <begin position="5"/>
        <end position="112"/>
    </location>
</feature>
<dbReference type="PRINTS" id="PR00332">
    <property type="entry name" value="HISTRIAD"/>
</dbReference>
<dbReference type="PROSITE" id="PS51084">
    <property type="entry name" value="HIT_2"/>
    <property type="match status" value="1"/>
</dbReference>
<evidence type="ECO:0000259" key="1">
    <source>
        <dbReference type="PROSITE" id="PS51084"/>
    </source>
</evidence>
<dbReference type="GeneID" id="77931641"/>
<keyword evidence="3" id="KW-1185">Reference proteome</keyword>
<gene>
    <name evidence="2" type="primary">52</name>
    <name evidence="2" type="ORF">PBI_RICHIE_52</name>
</gene>
<dbReference type="PANTHER" id="PTHR46648:SF1">
    <property type="entry name" value="ADENOSINE 5'-MONOPHOSPHORAMIDASE HNT1"/>
    <property type="match status" value="1"/>
</dbReference>
<dbReference type="RefSeq" id="YP_010655773.1">
    <property type="nucleotide sequence ID" value="NC_070831.1"/>
</dbReference>
<dbReference type="GO" id="GO:0003824">
    <property type="term" value="F:catalytic activity"/>
    <property type="evidence" value="ECO:0007669"/>
    <property type="project" value="InterPro"/>
</dbReference>
<dbReference type="Gene3D" id="3.30.428.10">
    <property type="entry name" value="HIT-like"/>
    <property type="match status" value="1"/>
</dbReference>
<name>A0A3G2KIR6_9CAUD</name>
<dbReference type="GO" id="GO:0009117">
    <property type="term" value="P:nucleotide metabolic process"/>
    <property type="evidence" value="ECO:0007669"/>
    <property type="project" value="TreeGrafter"/>
</dbReference>
<organism evidence="2 3">
    <name type="scientific">Arthrobacter phage Richie</name>
    <dbReference type="NCBI Taxonomy" id="2419967"/>
    <lineage>
        <taxon>Viruses</taxon>
        <taxon>Duplodnaviria</taxon>
        <taxon>Heunggongvirae</taxon>
        <taxon>Uroviricota</taxon>
        <taxon>Caudoviricetes</taxon>
        <taxon>Richievirus</taxon>
        <taxon>Richievirus richie</taxon>
    </lineage>
</organism>
<reference evidence="2 3" key="1">
    <citation type="submission" date="2018-09" db="EMBL/GenBank/DDBJ databases">
        <authorList>
            <person name="Rimple P.A."/>
            <person name="Stoner T.H."/>
            <person name="Garlena R.A."/>
            <person name="Russell D.A."/>
            <person name="Pope W.H."/>
            <person name="Jacobs-Sera D."/>
            <person name="Hatfull G.F."/>
        </authorList>
    </citation>
    <scope>NUCLEOTIDE SEQUENCE [LARGE SCALE GENOMIC DNA]</scope>
</reference>
<dbReference type="InterPro" id="IPR001310">
    <property type="entry name" value="Histidine_triad_HIT"/>
</dbReference>
<sequence length="124" mass="13821">MSECPFCEILAGRGPAKFLADGISSIAIEPLNPVTPGHFIVIPRRHVADAYDDTSVTAMTMHDASQWAKMFSWRDKRYESVNFITSVGKPATQSVFHLHIHVVPRTENDGLALPWFSGKSRKSH</sequence>
<dbReference type="EMBL" id="MH834625">
    <property type="protein sequence ID" value="AYN58878.1"/>
    <property type="molecule type" value="Genomic_DNA"/>
</dbReference>
<dbReference type="InterPro" id="IPR036265">
    <property type="entry name" value="HIT-like_sf"/>
</dbReference>
<proteinExistence type="predicted"/>
<dbReference type="InterPro" id="IPR011146">
    <property type="entry name" value="HIT-like"/>
</dbReference>
<dbReference type="Pfam" id="PF01230">
    <property type="entry name" value="HIT"/>
    <property type="match status" value="1"/>
</dbReference>
<evidence type="ECO:0000313" key="3">
    <source>
        <dbReference type="Proteomes" id="UP000269345"/>
    </source>
</evidence>
<protein>
    <submittedName>
        <fullName evidence="2">Histidine triad nucleotide binding protein</fullName>
    </submittedName>
</protein>
<dbReference type="PANTHER" id="PTHR46648">
    <property type="entry name" value="HIT FAMILY PROTEIN 1"/>
    <property type="match status" value="1"/>
</dbReference>
<dbReference type="Proteomes" id="UP000269345">
    <property type="component" value="Segment"/>
</dbReference>
<evidence type="ECO:0000313" key="2">
    <source>
        <dbReference type="EMBL" id="AYN58878.1"/>
    </source>
</evidence>